<dbReference type="AlphaFoldDB" id="A0A927PLK0"/>
<name>A0A927PLK0_9ACTN</name>
<feature type="domain" description="DUF4439" evidence="2">
    <location>
        <begin position="32"/>
        <end position="167"/>
    </location>
</feature>
<evidence type="ECO:0000313" key="4">
    <source>
        <dbReference type="Proteomes" id="UP000642993"/>
    </source>
</evidence>
<gene>
    <name evidence="3" type="ORF">HT102_03025</name>
</gene>
<comment type="caution">
    <text evidence="3">The sequence shown here is derived from an EMBL/GenBank/DDBJ whole genome shotgun (WGS) entry which is preliminary data.</text>
</comment>
<proteinExistence type="predicted"/>
<dbReference type="RefSeq" id="WP_192037894.1">
    <property type="nucleotide sequence ID" value="NZ_JACYWE010000001.1"/>
</dbReference>
<dbReference type="CDD" id="cd00657">
    <property type="entry name" value="Ferritin_like"/>
    <property type="match status" value="1"/>
</dbReference>
<evidence type="ECO:0000313" key="3">
    <source>
        <dbReference type="EMBL" id="MBD8505462.1"/>
    </source>
</evidence>
<accession>A0A927PLK0</accession>
<protein>
    <submittedName>
        <fullName evidence="3">Ferritin-like domain-containing protein</fullName>
    </submittedName>
</protein>
<sequence length="168" mass="17361">MPPLRPLGPHARDSHGSPGPGNDPASLDEASALARALDREHAAVYVYGMLQAFADASARAGVGAALAVHRARRDAVAELLATRGMAPVIAAPAYEPPADIDSSASALRVAAIIEDDCARAWHAVIVRATARTVREAAIDALSECARTAASWRIALGDQPATEPFPGSP</sequence>
<dbReference type="Gene3D" id="1.20.1260.10">
    <property type="match status" value="1"/>
</dbReference>
<reference evidence="3" key="1">
    <citation type="submission" date="2020-09" db="EMBL/GenBank/DDBJ databases">
        <title>Hoyosella lacisalsi sp. nov., a halotolerant actinobacterium isolated from soil of Lake Gudzhirganskoe.</title>
        <authorList>
            <person name="Yang Q."/>
            <person name="Guo P.Y."/>
            <person name="Liu S.W."/>
            <person name="Li F.N."/>
            <person name="Sun C.H."/>
        </authorList>
    </citation>
    <scope>NUCLEOTIDE SEQUENCE</scope>
    <source>
        <strain evidence="3">G463</strain>
    </source>
</reference>
<feature type="region of interest" description="Disordered" evidence="1">
    <location>
        <begin position="1"/>
        <end position="27"/>
    </location>
</feature>
<dbReference type="Proteomes" id="UP000642993">
    <property type="component" value="Unassembled WGS sequence"/>
</dbReference>
<dbReference type="EMBL" id="JACYWE010000001">
    <property type="protein sequence ID" value="MBD8505462.1"/>
    <property type="molecule type" value="Genomic_DNA"/>
</dbReference>
<dbReference type="SUPFAM" id="SSF47240">
    <property type="entry name" value="Ferritin-like"/>
    <property type="match status" value="1"/>
</dbReference>
<dbReference type="InterPro" id="IPR009078">
    <property type="entry name" value="Ferritin-like_SF"/>
</dbReference>
<keyword evidence="4" id="KW-1185">Reference proteome</keyword>
<evidence type="ECO:0000256" key="1">
    <source>
        <dbReference type="SAM" id="MobiDB-lite"/>
    </source>
</evidence>
<dbReference type="Pfam" id="PF14530">
    <property type="entry name" value="DUF4439"/>
    <property type="match status" value="1"/>
</dbReference>
<evidence type="ECO:0000259" key="2">
    <source>
        <dbReference type="Pfam" id="PF14530"/>
    </source>
</evidence>
<dbReference type="InterPro" id="IPR012347">
    <property type="entry name" value="Ferritin-like"/>
</dbReference>
<organism evidence="3 4">
    <name type="scientific">Lolliginicoccus lacisalsi</name>
    <dbReference type="NCBI Taxonomy" id="2742202"/>
    <lineage>
        <taxon>Bacteria</taxon>
        <taxon>Bacillati</taxon>
        <taxon>Actinomycetota</taxon>
        <taxon>Actinomycetes</taxon>
        <taxon>Mycobacteriales</taxon>
        <taxon>Hoyosellaceae</taxon>
        <taxon>Lolliginicoccus</taxon>
    </lineage>
</organism>
<dbReference type="InterPro" id="IPR029447">
    <property type="entry name" value="DUF4439"/>
</dbReference>